<evidence type="ECO:0000313" key="7">
    <source>
        <dbReference type="EMBL" id="KOA66690.1"/>
    </source>
</evidence>
<sequence>MVELIVALAVGLGVGVVVGALGAGGGILSVPVLVYLLGQEPHAASAGSLVIVGLTALVSLIPRSREGHVRWRDGLVFGVLSSVGTVLGSRLSVLVDPRTLMLLFSVLLVAVGVMMLRKAFRARRADGSGAAGAEGASSGRRGRRGLPLLIACATATGFLTGFFGVGGGFAVVPMLVLALGFTMREASSTSLLVMIIASVVGLVSRIGTSISVDWMVVVVFALASMCGGLIGAPASRRVRESTLTLLFGVLLLLVAVGTLVSTLLGN</sequence>
<feature type="transmembrane region" description="Helical" evidence="6">
    <location>
        <begin position="148"/>
        <end position="181"/>
    </location>
</feature>
<dbReference type="Pfam" id="PF01925">
    <property type="entry name" value="TauE"/>
    <property type="match status" value="1"/>
</dbReference>
<dbReference type="InterPro" id="IPR002781">
    <property type="entry name" value="TM_pro_TauE-like"/>
</dbReference>
<comment type="caution">
    <text evidence="7">The sequence shown here is derived from an EMBL/GenBank/DDBJ whole genome shotgun (WGS) entry which is preliminary data.</text>
</comment>
<protein>
    <recommendedName>
        <fullName evidence="6">Probable membrane transporter protein</fullName>
    </recommendedName>
</protein>
<proteinExistence type="inferred from homology"/>
<keyword evidence="3 6" id="KW-0812">Transmembrane</keyword>
<evidence type="ECO:0000256" key="4">
    <source>
        <dbReference type="ARBA" id="ARBA00022989"/>
    </source>
</evidence>
<dbReference type="PANTHER" id="PTHR43701">
    <property type="entry name" value="MEMBRANE TRANSPORTER PROTEIN MJ0441-RELATED"/>
    <property type="match status" value="1"/>
</dbReference>
<dbReference type="PANTHER" id="PTHR43701:SF2">
    <property type="entry name" value="MEMBRANE TRANSPORTER PROTEIN YJNA-RELATED"/>
    <property type="match status" value="1"/>
</dbReference>
<keyword evidence="4 6" id="KW-1133">Transmembrane helix</keyword>
<comment type="subcellular location">
    <subcellularLocation>
        <location evidence="6">Cell membrane</location>
        <topology evidence="6">Multi-pass membrane protein</topology>
    </subcellularLocation>
    <subcellularLocation>
        <location evidence="1">Membrane</location>
        <topology evidence="1">Multi-pass membrane protein</topology>
    </subcellularLocation>
</comment>
<dbReference type="GO" id="GO:0005886">
    <property type="term" value="C:plasma membrane"/>
    <property type="evidence" value="ECO:0007669"/>
    <property type="project" value="UniProtKB-SubCell"/>
</dbReference>
<evidence type="ECO:0000256" key="6">
    <source>
        <dbReference type="RuleBase" id="RU363041"/>
    </source>
</evidence>
<organism evidence="7 8">
    <name type="scientific">Bifidobacterium breve MCC 1114</name>
    <dbReference type="NCBI Taxonomy" id="1365964"/>
    <lineage>
        <taxon>Bacteria</taxon>
        <taxon>Bacillati</taxon>
        <taxon>Actinomycetota</taxon>
        <taxon>Actinomycetes</taxon>
        <taxon>Bifidobacteriales</taxon>
        <taxon>Bifidobacteriaceae</taxon>
        <taxon>Bifidobacterium</taxon>
    </lineage>
</organism>
<keyword evidence="6" id="KW-1003">Cell membrane</keyword>
<keyword evidence="5 6" id="KW-0472">Membrane</keyword>
<evidence type="ECO:0000256" key="3">
    <source>
        <dbReference type="ARBA" id="ARBA00022692"/>
    </source>
</evidence>
<comment type="similarity">
    <text evidence="2 6">Belongs to the 4-toluene sulfonate uptake permease (TSUP) (TC 2.A.102) family.</text>
</comment>
<evidence type="ECO:0000256" key="1">
    <source>
        <dbReference type="ARBA" id="ARBA00004141"/>
    </source>
</evidence>
<reference evidence="7 8" key="1">
    <citation type="journal article" date="2015" name="Int J Genomics">
        <title>Comparative Genomics Revealed Genetic Diversity and Species/Strain-Level Differences in Carbohydrate Metabolism of Three Probiotic Bifidobacterial Species.</title>
        <authorList>
            <person name="Odamaki T."/>
            <person name="Horigome A."/>
            <person name="Sugahara H."/>
            <person name="Hashikura N."/>
            <person name="Minami J."/>
            <person name="Xiao J.Z."/>
            <person name="Abe F."/>
        </authorList>
    </citation>
    <scope>NUCLEOTIDE SEQUENCE [LARGE SCALE GENOMIC DNA]</scope>
    <source>
        <strain evidence="7 8">MCC 1114</strain>
    </source>
</reference>
<evidence type="ECO:0000256" key="5">
    <source>
        <dbReference type="ARBA" id="ARBA00023136"/>
    </source>
</evidence>
<dbReference type="AlphaFoldDB" id="A0A0L7D3Z8"/>
<dbReference type="EMBL" id="AVQC01000003">
    <property type="protein sequence ID" value="KOA66690.1"/>
    <property type="molecule type" value="Genomic_DNA"/>
</dbReference>
<name>A0A0L7D3Z8_BIFBR</name>
<evidence type="ECO:0000256" key="2">
    <source>
        <dbReference type="ARBA" id="ARBA00009142"/>
    </source>
</evidence>
<dbReference type="InterPro" id="IPR051598">
    <property type="entry name" value="TSUP/Inactive_protease-like"/>
</dbReference>
<feature type="transmembrane region" description="Helical" evidence="6">
    <location>
        <begin position="74"/>
        <end position="93"/>
    </location>
</feature>
<feature type="transmembrane region" description="Helical" evidence="6">
    <location>
        <begin position="187"/>
        <end position="207"/>
    </location>
</feature>
<feature type="transmembrane region" description="Helical" evidence="6">
    <location>
        <begin position="43"/>
        <end position="62"/>
    </location>
</feature>
<dbReference type="Proteomes" id="UP000036802">
    <property type="component" value="Unassembled WGS sequence"/>
</dbReference>
<feature type="transmembrane region" description="Helical" evidence="6">
    <location>
        <begin position="99"/>
        <end position="116"/>
    </location>
</feature>
<feature type="transmembrane region" description="Helical" evidence="6">
    <location>
        <begin position="214"/>
        <end position="232"/>
    </location>
</feature>
<feature type="transmembrane region" description="Helical" evidence="6">
    <location>
        <begin position="244"/>
        <end position="264"/>
    </location>
</feature>
<gene>
    <name evidence="7" type="ORF">BBM1114_00630</name>
</gene>
<evidence type="ECO:0000313" key="8">
    <source>
        <dbReference type="Proteomes" id="UP000036802"/>
    </source>
</evidence>
<dbReference type="RefSeq" id="WP_025221504.1">
    <property type="nucleotide sequence ID" value="NZ_AVQC01000003.1"/>
</dbReference>
<dbReference type="PATRIC" id="fig|1365964.3.peg.131"/>
<accession>A0A0L7D3Z8</accession>